<dbReference type="GO" id="GO:0004803">
    <property type="term" value="F:transposase activity"/>
    <property type="evidence" value="ECO:0007669"/>
    <property type="project" value="InterPro"/>
</dbReference>
<proteinExistence type="predicted"/>
<dbReference type="PANTHER" id="PTHR33360:SF2">
    <property type="entry name" value="TRANSPOSASE FOR INSERTION SEQUENCE ELEMENT IS200"/>
    <property type="match status" value="1"/>
</dbReference>
<dbReference type="InterPro" id="IPR036515">
    <property type="entry name" value="Transposase_17_sf"/>
</dbReference>
<dbReference type="RefSeq" id="WP_091495550.1">
    <property type="nucleotide sequence ID" value="NZ_FOMH01000009.1"/>
</dbReference>
<dbReference type="GO" id="GO:0003677">
    <property type="term" value="F:DNA binding"/>
    <property type="evidence" value="ECO:0007669"/>
    <property type="project" value="InterPro"/>
</dbReference>
<dbReference type="Proteomes" id="UP000199672">
    <property type="component" value="Unassembled WGS sequence"/>
</dbReference>
<evidence type="ECO:0000259" key="1">
    <source>
        <dbReference type="SMART" id="SM01321"/>
    </source>
</evidence>
<feature type="domain" description="Transposase IS200-like" evidence="1">
    <location>
        <begin position="5"/>
        <end position="118"/>
    </location>
</feature>
<evidence type="ECO:0000313" key="3">
    <source>
        <dbReference type="Proteomes" id="UP000199672"/>
    </source>
</evidence>
<dbReference type="OrthoDB" id="9797997at2"/>
<dbReference type="SMART" id="SM01321">
    <property type="entry name" value="Y1_Tnp"/>
    <property type="match status" value="1"/>
</dbReference>
<dbReference type="InterPro" id="IPR002686">
    <property type="entry name" value="Transposase_17"/>
</dbReference>
<gene>
    <name evidence="2" type="ORF">SAMN05216297_10969</name>
</gene>
<dbReference type="SUPFAM" id="SSF143422">
    <property type="entry name" value="Transposase IS200-like"/>
    <property type="match status" value="1"/>
</dbReference>
<reference evidence="3" key="1">
    <citation type="submission" date="2016-10" db="EMBL/GenBank/DDBJ databases">
        <authorList>
            <person name="Varghese N."/>
            <person name="Submissions S."/>
        </authorList>
    </citation>
    <scope>NUCLEOTIDE SEQUENCE [LARGE SCALE GENOMIC DNA]</scope>
    <source>
        <strain evidence="3">CGMCC 1.10370</strain>
    </source>
</reference>
<dbReference type="Pfam" id="PF01797">
    <property type="entry name" value="Y1_Tnp"/>
    <property type="match status" value="1"/>
</dbReference>
<sequence length="153" mass="18423">MANTYTQLHIQFVFAVKYRKALIAPEWKDKLHKYITGIIQSHQHKMLCINSMPDHIHIFIGMRPTQSISSLMQNVKSETTKWIKEQNLCVNFAWQEGYGAFSYSRSHVPNVIRYIENQEQHHNKETFLEEYQRQLRAFEIEYDNRYIFKEPIQ</sequence>
<name>A0A1I1T9L1_9FLAO</name>
<dbReference type="Gene3D" id="3.30.70.1290">
    <property type="entry name" value="Transposase IS200-like"/>
    <property type="match status" value="1"/>
</dbReference>
<protein>
    <submittedName>
        <fullName evidence="2">REP element-mobilizing transposase RayT</fullName>
    </submittedName>
</protein>
<dbReference type="NCBIfam" id="NF033573">
    <property type="entry name" value="transpos_IS200"/>
    <property type="match status" value="1"/>
</dbReference>
<keyword evidence="3" id="KW-1185">Reference proteome</keyword>
<organism evidence="2 3">
    <name type="scientific">Flavobacterium phragmitis</name>
    <dbReference type="NCBI Taxonomy" id="739143"/>
    <lineage>
        <taxon>Bacteria</taxon>
        <taxon>Pseudomonadati</taxon>
        <taxon>Bacteroidota</taxon>
        <taxon>Flavobacteriia</taxon>
        <taxon>Flavobacteriales</taxon>
        <taxon>Flavobacteriaceae</taxon>
        <taxon>Flavobacterium</taxon>
    </lineage>
</organism>
<dbReference type="PANTHER" id="PTHR33360">
    <property type="entry name" value="TRANSPOSASE FOR INSERTION SEQUENCE ELEMENT IS200"/>
    <property type="match status" value="1"/>
</dbReference>
<dbReference type="GO" id="GO:0006313">
    <property type="term" value="P:DNA transposition"/>
    <property type="evidence" value="ECO:0007669"/>
    <property type="project" value="InterPro"/>
</dbReference>
<accession>A0A1I1T9L1</accession>
<dbReference type="EMBL" id="FOMH01000009">
    <property type="protein sequence ID" value="SFD55286.1"/>
    <property type="molecule type" value="Genomic_DNA"/>
</dbReference>
<evidence type="ECO:0000313" key="2">
    <source>
        <dbReference type="EMBL" id="SFD55286.1"/>
    </source>
</evidence>
<dbReference type="AlphaFoldDB" id="A0A1I1T9L1"/>